<dbReference type="EMBL" id="OU015584">
    <property type="protein sequence ID" value="CAG5079276.1"/>
    <property type="molecule type" value="Genomic_DNA"/>
</dbReference>
<dbReference type="Proteomes" id="UP000683507">
    <property type="component" value="Chromosome"/>
</dbReference>
<name>A0A916JLP2_9FLAO</name>
<dbReference type="GO" id="GO:0016853">
    <property type="term" value="F:isomerase activity"/>
    <property type="evidence" value="ECO:0007669"/>
    <property type="project" value="UniProtKB-KW"/>
</dbReference>
<dbReference type="SUPFAM" id="SSF117281">
    <property type="entry name" value="Kelch motif"/>
    <property type="match status" value="2"/>
</dbReference>
<keyword evidence="3" id="KW-0413">Isomerase</keyword>
<dbReference type="InterPro" id="IPR026444">
    <property type="entry name" value="Secre_tail"/>
</dbReference>
<dbReference type="InterPro" id="IPR006652">
    <property type="entry name" value="Kelch_1"/>
</dbReference>
<reference evidence="3" key="1">
    <citation type="submission" date="2021-04" db="EMBL/GenBank/DDBJ databases">
        <authorList>
            <person name="Rodrigo-Torres L."/>
            <person name="Arahal R. D."/>
            <person name="Lucena T."/>
        </authorList>
    </citation>
    <scope>NUCLEOTIDE SEQUENCE</scope>
    <source>
        <strain evidence="3">AS29M-1</strain>
    </source>
</reference>
<accession>A0A916JLP2</accession>
<dbReference type="KEGG" id="ptan:CRYO30217_00904"/>
<dbReference type="Pfam" id="PF01344">
    <property type="entry name" value="Kelch_1"/>
    <property type="match status" value="1"/>
</dbReference>
<dbReference type="AlphaFoldDB" id="A0A916JLP2"/>
<organism evidence="3 4">
    <name type="scientific">Parvicella tangerina</name>
    <dbReference type="NCBI Taxonomy" id="2829795"/>
    <lineage>
        <taxon>Bacteria</taxon>
        <taxon>Pseudomonadati</taxon>
        <taxon>Bacteroidota</taxon>
        <taxon>Flavobacteriia</taxon>
        <taxon>Flavobacteriales</taxon>
        <taxon>Parvicellaceae</taxon>
        <taxon>Parvicella</taxon>
    </lineage>
</organism>
<dbReference type="Gene3D" id="2.120.10.80">
    <property type="entry name" value="Kelch-type beta propeller"/>
    <property type="match status" value="2"/>
</dbReference>
<dbReference type="Pfam" id="PF18962">
    <property type="entry name" value="Por_Secre_tail"/>
    <property type="match status" value="1"/>
</dbReference>
<dbReference type="PANTHER" id="PTHR45632">
    <property type="entry name" value="LD33804P"/>
    <property type="match status" value="1"/>
</dbReference>
<dbReference type="EC" id="5.1.3.24" evidence="3"/>
<dbReference type="InterPro" id="IPR015915">
    <property type="entry name" value="Kelch-typ_b-propeller"/>
</dbReference>
<evidence type="ECO:0000256" key="1">
    <source>
        <dbReference type="ARBA" id="ARBA00022729"/>
    </source>
</evidence>
<protein>
    <submittedName>
        <fullName evidence="3">N-acetylneuraminate epimerase</fullName>
        <ecNumber evidence="3">5.1.3.24</ecNumber>
    </submittedName>
</protein>
<feature type="domain" description="Secretion system C-terminal sorting" evidence="2">
    <location>
        <begin position="330"/>
        <end position="400"/>
    </location>
</feature>
<evidence type="ECO:0000313" key="3">
    <source>
        <dbReference type="EMBL" id="CAG5079276.1"/>
    </source>
</evidence>
<evidence type="ECO:0000259" key="2">
    <source>
        <dbReference type="Pfam" id="PF18962"/>
    </source>
</evidence>
<gene>
    <name evidence="3" type="primary">nanM</name>
    <name evidence="3" type="ORF">CRYO30217_00904</name>
</gene>
<evidence type="ECO:0000313" key="4">
    <source>
        <dbReference type="Proteomes" id="UP000683507"/>
    </source>
</evidence>
<proteinExistence type="predicted"/>
<keyword evidence="4" id="KW-1185">Reference proteome</keyword>
<sequence>MNLETKLPVRSLWIVKTGCVCAILSFNISTGFSQNWTEESEFAGIERDDAVGFSVGNTGFVGTGRDAGFQYTSDFYKFENDSWSQIPSILGDARQYCSSFSFSNQGCIVNGVNASDQVLNELQCFDPELNEWSYHSTFPGLPRLQSASFSIGEKGYCGSGRNDTLVFSDWYVYDPVRDTWNGISDFPDERYESVTFVINGIAYVGLGANLDGDFFNTFYRYSPLESSWFRIAEFPGLARTYSQGFNQDGKGFVCGGMDENGNILNECWEYDPSIDEWSQVDDFPKKMRGMSHFKLSGCNYFVTGLDESFNRIKSTYSSCTDEEIGDGFLIYPNPSIGKIAIVVESEFEETNLQIFNVLGKLVYQSSITFSYTLLDLSDFDVGVYILYFRNDKREIIKKLVLN</sequence>
<keyword evidence="1" id="KW-0732">Signal</keyword>
<dbReference type="NCBIfam" id="TIGR04183">
    <property type="entry name" value="Por_Secre_tail"/>
    <property type="match status" value="1"/>
</dbReference>